<dbReference type="Proteomes" id="UP001164743">
    <property type="component" value="Chromosome 3A"/>
</dbReference>
<reference evidence="4" key="1">
    <citation type="submission" date="2022-10" db="EMBL/GenBank/DDBJ databases">
        <title>Puccinia triticina Genome sequencing and assembly.</title>
        <authorList>
            <person name="Li C."/>
        </authorList>
    </citation>
    <scope>NUCLEOTIDE SEQUENCE</scope>
    <source>
        <strain evidence="4">Pt15</strain>
    </source>
</reference>
<dbReference type="PANTHER" id="PTHR35185">
    <property type="entry name" value="SERINE/THREONINE-RICH PROTEIN ADG2-RELATED"/>
    <property type="match status" value="1"/>
</dbReference>
<gene>
    <name evidence="4" type="ORF">PtA15_3A675</name>
</gene>
<sequence length="279" mass="29351">MFCINTPASANGRSPPSSCVSPVSLEYINYLQEESPPHFYLNRFPLHSLHSYIVTSLQPSRLPSSDRPCSMRFLNLFGSLAGLTASAAAFTINSPSASSYWVQFATNTIAWSNAPNDSPQVTLQIVNSNHTLLNGVFSIAEYVPAALEAYTVTNVTLVVADGYQVQMVNPANSSLVYATSSPFSVKSSDTPPAPGSNISPPSSLSGMGGTNGDMRNMTGMSGMPGSATNGRPGNTTGFNNNSNNNGTANSNARSDASSVYLFSFATWSIVASAIGFVTL</sequence>
<keyword evidence="5" id="KW-1185">Reference proteome</keyword>
<keyword evidence="1" id="KW-0732">Signal</keyword>
<proteinExistence type="predicted"/>
<dbReference type="RefSeq" id="XP_053018861.1">
    <property type="nucleotide sequence ID" value="XM_053167666.1"/>
</dbReference>
<feature type="compositionally biased region" description="Low complexity" evidence="2">
    <location>
        <begin position="233"/>
        <end position="252"/>
    </location>
</feature>
<evidence type="ECO:0000256" key="1">
    <source>
        <dbReference type="ARBA" id="ARBA00022729"/>
    </source>
</evidence>
<evidence type="ECO:0000256" key="2">
    <source>
        <dbReference type="SAM" id="MobiDB-lite"/>
    </source>
</evidence>
<accession>A0ABY7CGM9</accession>
<feature type="region of interest" description="Disordered" evidence="2">
    <location>
        <begin position="186"/>
        <end position="252"/>
    </location>
</feature>
<dbReference type="InterPro" id="IPR018466">
    <property type="entry name" value="Kre9/Knh1-like_N"/>
</dbReference>
<feature type="compositionally biased region" description="Polar residues" evidence="2">
    <location>
        <begin position="186"/>
        <end position="205"/>
    </location>
</feature>
<feature type="domain" description="Yeast cell wall synthesis Kre9/Knh1-like N-terminal" evidence="3">
    <location>
        <begin position="94"/>
        <end position="185"/>
    </location>
</feature>
<dbReference type="GeneID" id="77808561"/>
<protein>
    <recommendedName>
        <fullName evidence="3">Yeast cell wall synthesis Kre9/Knh1-like N-terminal domain-containing protein</fullName>
    </recommendedName>
</protein>
<dbReference type="EMBL" id="CP110423">
    <property type="protein sequence ID" value="WAQ83306.1"/>
    <property type="molecule type" value="Genomic_DNA"/>
</dbReference>
<name>A0ABY7CGM9_9BASI</name>
<dbReference type="InterPro" id="IPR052479">
    <property type="entry name" value="GPI-anchor_Adhesion_Reg"/>
</dbReference>
<evidence type="ECO:0000313" key="4">
    <source>
        <dbReference type="EMBL" id="WAQ83306.1"/>
    </source>
</evidence>
<dbReference type="Pfam" id="PF10342">
    <property type="entry name" value="Kre9_KNH"/>
    <property type="match status" value="1"/>
</dbReference>
<dbReference type="PANTHER" id="PTHR35185:SF1">
    <property type="entry name" value="UPF0619 GPI-ANCHORED MEMBRANE PROTEIN C1322.10"/>
    <property type="match status" value="1"/>
</dbReference>
<evidence type="ECO:0000313" key="5">
    <source>
        <dbReference type="Proteomes" id="UP001164743"/>
    </source>
</evidence>
<evidence type="ECO:0000259" key="3">
    <source>
        <dbReference type="Pfam" id="PF10342"/>
    </source>
</evidence>
<organism evidence="4 5">
    <name type="scientific">Puccinia triticina</name>
    <dbReference type="NCBI Taxonomy" id="208348"/>
    <lineage>
        <taxon>Eukaryota</taxon>
        <taxon>Fungi</taxon>
        <taxon>Dikarya</taxon>
        <taxon>Basidiomycota</taxon>
        <taxon>Pucciniomycotina</taxon>
        <taxon>Pucciniomycetes</taxon>
        <taxon>Pucciniales</taxon>
        <taxon>Pucciniaceae</taxon>
        <taxon>Puccinia</taxon>
    </lineage>
</organism>